<protein>
    <recommendedName>
        <fullName evidence="1">Heterokaryon incompatibility domain-containing protein</fullName>
    </recommendedName>
</protein>
<dbReference type="InterPro" id="IPR010730">
    <property type="entry name" value="HET"/>
</dbReference>
<dbReference type="STRING" id="1450535.A0A317W7K1"/>
<name>A0A317W7K1_9EURO</name>
<comment type="caution">
    <text evidence="2">The sequence shown here is derived from an EMBL/GenBank/DDBJ whole genome shotgun (WGS) entry which is preliminary data.</text>
</comment>
<evidence type="ECO:0000259" key="1">
    <source>
        <dbReference type="Pfam" id="PF06985"/>
    </source>
</evidence>
<dbReference type="EMBL" id="MSFK01000020">
    <property type="protein sequence ID" value="PWY81651.1"/>
    <property type="molecule type" value="Genomic_DNA"/>
</dbReference>
<evidence type="ECO:0000313" key="3">
    <source>
        <dbReference type="Proteomes" id="UP000246702"/>
    </source>
</evidence>
<dbReference type="Proteomes" id="UP000246702">
    <property type="component" value="Unassembled WGS sequence"/>
</dbReference>
<dbReference type="Pfam" id="PF06985">
    <property type="entry name" value="HET"/>
    <property type="match status" value="1"/>
</dbReference>
<accession>A0A317W7K1</accession>
<dbReference type="OrthoDB" id="4850726at2759"/>
<reference evidence="2 3" key="1">
    <citation type="submission" date="2016-12" db="EMBL/GenBank/DDBJ databases">
        <title>The genomes of Aspergillus section Nigri reveals drivers in fungal speciation.</title>
        <authorList>
            <consortium name="DOE Joint Genome Institute"/>
            <person name="Vesth T.C."/>
            <person name="Nybo J."/>
            <person name="Theobald S."/>
            <person name="Brandl J."/>
            <person name="Frisvad J.C."/>
            <person name="Nielsen K.F."/>
            <person name="Lyhne E.K."/>
            <person name="Kogle M.E."/>
            <person name="Kuo A."/>
            <person name="Riley R."/>
            <person name="Clum A."/>
            <person name="Nolan M."/>
            <person name="Lipzen A."/>
            <person name="Salamov A."/>
            <person name="Henrissat B."/>
            <person name="Wiebenga A."/>
            <person name="De Vries R.P."/>
            <person name="Grigoriev I.V."/>
            <person name="Mortensen U.H."/>
            <person name="Andersen M.R."/>
            <person name="Baker S.E."/>
        </authorList>
    </citation>
    <scope>NUCLEOTIDE SEQUENCE [LARGE SCALE GENOMIC DNA]</scope>
    <source>
        <strain evidence="2 3">CBS 115572</strain>
    </source>
</reference>
<keyword evidence="3" id="KW-1185">Reference proteome</keyword>
<dbReference type="InterPro" id="IPR052895">
    <property type="entry name" value="HetReg/Transcr_Mod"/>
</dbReference>
<dbReference type="PANTHER" id="PTHR24148:SF64">
    <property type="entry name" value="HETEROKARYON INCOMPATIBILITY DOMAIN-CONTAINING PROTEIN"/>
    <property type="match status" value="1"/>
</dbReference>
<evidence type="ECO:0000313" key="2">
    <source>
        <dbReference type="EMBL" id="PWY81651.1"/>
    </source>
</evidence>
<sequence length="661" mass="75825">MELQSTGFQEQGFVVDIPDRQTTRVAPHMPLNTSYSLDPTMSLSYTKLNPDANEIRLLTIWPDENVANPVRGSLHPVSLKDPYEFEALSYVWGNVAIRTDIWVDCCIVSAPTNLEQFLRALREPKQDRVVWVDYLCINQHDILERNSQVLLMSQIYINATSVIAWLGLSTPNIEDAIAYQNYCEGLSTPKSKWWFEIHDKKDLSIEESRKRDLAMMDVLDGTLEILSAPYWQRLWTFQEWHLPKTRPICMFGKLCFTFRDVFSRLGSSFNSIDDMMAKYRKTVGQNLDGEAKEFSEKMLEREKAIHTRTFRNFLPILPGDLLVQKDLHKDPNSPPSRPLGELLSVTTHRNCSNPLDRVYALYAMAPLAQEKYPPDYQKTVSQLIHETTAYVLQYEGNTRILDYFCFSDDEALPSWVVDVTITDQRRRDLIFAGRSEQTTPERSLWKKPDGYLPKITDNLRTLQLRGRVIGVVQESFRLNTEKHAPLREIPSYLQRIREDEWISPFSMADTLISACYNYTESWSWMSYAYFSETLSKLNREGNLRLIDIADARISIFLDSFSKLKGKCLFSISSIGDSAPVAFGFIDCHIKGGDILFIASGISQVLVLRPLEDGVALIENRIPCCKIVGRTFVEGIAERQKSQPTAFAQRVKDTPVVQVDIK</sequence>
<dbReference type="RefSeq" id="XP_025465719.1">
    <property type="nucleotide sequence ID" value="XM_025617310.1"/>
</dbReference>
<feature type="domain" description="Heterokaryon incompatibility" evidence="1">
    <location>
        <begin position="85"/>
        <end position="239"/>
    </location>
</feature>
<dbReference type="GeneID" id="37119453"/>
<organism evidence="2 3">
    <name type="scientific">Aspergillus sclerotioniger CBS 115572</name>
    <dbReference type="NCBI Taxonomy" id="1450535"/>
    <lineage>
        <taxon>Eukaryota</taxon>
        <taxon>Fungi</taxon>
        <taxon>Dikarya</taxon>
        <taxon>Ascomycota</taxon>
        <taxon>Pezizomycotina</taxon>
        <taxon>Eurotiomycetes</taxon>
        <taxon>Eurotiomycetidae</taxon>
        <taxon>Eurotiales</taxon>
        <taxon>Aspergillaceae</taxon>
        <taxon>Aspergillus</taxon>
        <taxon>Aspergillus subgen. Circumdati</taxon>
    </lineage>
</organism>
<gene>
    <name evidence="2" type="ORF">BO94DRAFT_625795</name>
</gene>
<dbReference type="AlphaFoldDB" id="A0A317W7K1"/>
<proteinExistence type="predicted"/>
<dbReference type="PANTHER" id="PTHR24148">
    <property type="entry name" value="ANKYRIN REPEAT DOMAIN-CONTAINING PROTEIN 39 HOMOLOG-RELATED"/>
    <property type="match status" value="1"/>
</dbReference>